<dbReference type="CDD" id="cd01949">
    <property type="entry name" value="GGDEF"/>
    <property type="match status" value="1"/>
</dbReference>
<organism evidence="2 3">
    <name type="scientific">Geosporobacter subterraneus DSM 17957</name>
    <dbReference type="NCBI Taxonomy" id="1121919"/>
    <lineage>
        <taxon>Bacteria</taxon>
        <taxon>Bacillati</taxon>
        <taxon>Bacillota</taxon>
        <taxon>Clostridia</taxon>
        <taxon>Peptostreptococcales</taxon>
        <taxon>Thermotaleaceae</taxon>
        <taxon>Geosporobacter</taxon>
    </lineage>
</organism>
<dbReference type="InterPro" id="IPR043128">
    <property type="entry name" value="Rev_trsase/Diguanyl_cyclase"/>
</dbReference>
<dbReference type="InterPro" id="IPR050469">
    <property type="entry name" value="Diguanylate_Cyclase"/>
</dbReference>
<dbReference type="Proteomes" id="UP000184536">
    <property type="component" value="Unassembled WGS sequence"/>
</dbReference>
<dbReference type="Pfam" id="PF00571">
    <property type="entry name" value="CBS"/>
    <property type="match status" value="1"/>
</dbReference>
<gene>
    <name evidence="2" type="ORF">SAMN02745975_02921</name>
</gene>
<keyword evidence="3" id="KW-1185">Reference proteome</keyword>
<dbReference type="Gene3D" id="3.30.70.270">
    <property type="match status" value="1"/>
</dbReference>
<dbReference type="InterPro" id="IPR000644">
    <property type="entry name" value="CBS_dom"/>
</dbReference>
<dbReference type="Pfam" id="PF00990">
    <property type="entry name" value="GGDEF"/>
    <property type="match status" value="1"/>
</dbReference>
<name>A0A1M6M9V2_9FIRM</name>
<dbReference type="PROSITE" id="PS50887">
    <property type="entry name" value="GGDEF"/>
    <property type="match status" value="1"/>
</dbReference>
<dbReference type="GO" id="GO:0005886">
    <property type="term" value="C:plasma membrane"/>
    <property type="evidence" value="ECO:0007669"/>
    <property type="project" value="TreeGrafter"/>
</dbReference>
<accession>A0A1M6M9V2</accession>
<dbReference type="STRING" id="1121919.SAMN02745975_02921"/>
<dbReference type="PANTHER" id="PTHR45138:SF9">
    <property type="entry name" value="DIGUANYLATE CYCLASE DGCM-RELATED"/>
    <property type="match status" value="1"/>
</dbReference>
<dbReference type="EMBL" id="FQZV01000042">
    <property type="protein sequence ID" value="SHJ80245.1"/>
    <property type="molecule type" value="Genomic_DNA"/>
</dbReference>
<sequence>MKDKVFEISLENFINVHPEDGVLKIKNIGKNNGNLSCFLVMENSKLLGVITLKDLLFAHPNRIAADVMSNRYEIISPNDFLWSAKNRFSIAKCEVLIVMKDSDIVGVLTEPQIDIALGKHVDPLTGLFKSSYIYYYAEELIRKNKEVSFIFIDLNNFGIIDKKYGHIIGDKLLQEISALLLQIIPKDTYLCRYAGDEFLILTPYLLDDAVLLTEKIIHTVFNHTFTNQIDITIAAGISGGRRLNSRNHTTSEMVKNLVNLASLASSRAKYEKCDYVVADKVSVYNTEECII</sequence>
<dbReference type="RefSeq" id="WP_110941972.1">
    <property type="nucleotide sequence ID" value="NZ_FQZV01000042.1"/>
</dbReference>
<dbReference type="InterPro" id="IPR000160">
    <property type="entry name" value="GGDEF_dom"/>
</dbReference>
<feature type="domain" description="GGDEF" evidence="1">
    <location>
        <begin position="145"/>
        <end position="286"/>
    </location>
</feature>
<dbReference type="GO" id="GO:0043709">
    <property type="term" value="P:cell adhesion involved in single-species biofilm formation"/>
    <property type="evidence" value="ECO:0007669"/>
    <property type="project" value="TreeGrafter"/>
</dbReference>
<evidence type="ECO:0000313" key="3">
    <source>
        <dbReference type="Proteomes" id="UP000184536"/>
    </source>
</evidence>
<dbReference type="GO" id="GO:0052621">
    <property type="term" value="F:diguanylate cyclase activity"/>
    <property type="evidence" value="ECO:0007669"/>
    <property type="project" value="TreeGrafter"/>
</dbReference>
<reference evidence="3" key="1">
    <citation type="submission" date="2016-11" db="EMBL/GenBank/DDBJ databases">
        <authorList>
            <person name="Varghese N."/>
            <person name="Submissions S."/>
        </authorList>
    </citation>
    <scope>NUCLEOTIDE SEQUENCE [LARGE SCALE GENOMIC DNA]</scope>
    <source>
        <strain evidence="3">DSM 17957</strain>
    </source>
</reference>
<dbReference type="GO" id="GO:1902201">
    <property type="term" value="P:negative regulation of bacterial-type flagellum-dependent cell motility"/>
    <property type="evidence" value="ECO:0007669"/>
    <property type="project" value="TreeGrafter"/>
</dbReference>
<evidence type="ECO:0000313" key="2">
    <source>
        <dbReference type="EMBL" id="SHJ80245.1"/>
    </source>
</evidence>
<dbReference type="SUPFAM" id="SSF54631">
    <property type="entry name" value="CBS-domain pair"/>
    <property type="match status" value="1"/>
</dbReference>
<dbReference type="Gene3D" id="3.10.580.10">
    <property type="entry name" value="CBS-domain"/>
    <property type="match status" value="1"/>
</dbReference>
<evidence type="ECO:0000259" key="1">
    <source>
        <dbReference type="PROSITE" id="PS50887"/>
    </source>
</evidence>
<dbReference type="OrthoDB" id="12905at2"/>
<dbReference type="SUPFAM" id="SSF55073">
    <property type="entry name" value="Nucleotide cyclase"/>
    <property type="match status" value="1"/>
</dbReference>
<dbReference type="NCBIfam" id="TIGR00254">
    <property type="entry name" value="GGDEF"/>
    <property type="match status" value="1"/>
</dbReference>
<dbReference type="InterPro" id="IPR046342">
    <property type="entry name" value="CBS_dom_sf"/>
</dbReference>
<dbReference type="AlphaFoldDB" id="A0A1M6M9V2"/>
<protein>
    <submittedName>
        <fullName evidence="2">Diguanylate cyclase (GGDEF) domain-containing protein</fullName>
    </submittedName>
</protein>
<dbReference type="PANTHER" id="PTHR45138">
    <property type="entry name" value="REGULATORY COMPONENTS OF SENSORY TRANSDUCTION SYSTEM"/>
    <property type="match status" value="1"/>
</dbReference>
<dbReference type="SMART" id="SM00267">
    <property type="entry name" value="GGDEF"/>
    <property type="match status" value="1"/>
</dbReference>
<dbReference type="InterPro" id="IPR029787">
    <property type="entry name" value="Nucleotide_cyclase"/>
</dbReference>
<proteinExistence type="predicted"/>